<dbReference type="SUPFAM" id="SSF46785">
    <property type="entry name" value="Winged helix' DNA-binding domain"/>
    <property type="match status" value="1"/>
</dbReference>
<dbReference type="GO" id="GO:0003690">
    <property type="term" value="F:double-stranded DNA binding"/>
    <property type="evidence" value="ECO:0007669"/>
    <property type="project" value="TreeGrafter"/>
</dbReference>
<keyword evidence="4" id="KW-0539">Nucleus</keyword>
<evidence type="ECO:0000259" key="6">
    <source>
        <dbReference type="PROSITE" id="PS51504"/>
    </source>
</evidence>
<name>A0A9Q0HB48_9MAGN</name>
<feature type="region of interest" description="Disordered" evidence="5">
    <location>
        <begin position="141"/>
        <end position="240"/>
    </location>
</feature>
<comment type="caution">
    <text evidence="7">The sequence shown here is derived from an EMBL/GenBank/DDBJ whole genome shotgun (WGS) entry which is preliminary data.</text>
</comment>
<dbReference type="OrthoDB" id="1110759at2759"/>
<evidence type="ECO:0000256" key="3">
    <source>
        <dbReference type="ARBA" id="ARBA00023125"/>
    </source>
</evidence>
<feature type="region of interest" description="Disordered" evidence="5">
    <location>
        <begin position="266"/>
        <end position="321"/>
    </location>
</feature>
<comment type="subcellular location">
    <subcellularLocation>
        <location evidence="2">Chromosome</location>
    </subcellularLocation>
    <subcellularLocation>
        <location evidence="1">Nucleus</location>
    </subcellularLocation>
</comment>
<feature type="compositionally biased region" description="Basic and acidic residues" evidence="5">
    <location>
        <begin position="273"/>
        <end position="282"/>
    </location>
</feature>
<dbReference type="InterPro" id="IPR005818">
    <property type="entry name" value="Histone_H1/H5_H15"/>
</dbReference>
<dbReference type="GO" id="GO:0045910">
    <property type="term" value="P:negative regulation of DNA recombination"/>
    <property type="evidence" value="ECO:0007669"/>
    <property type="project" value="TreeGrafter"/>
</dbReference>
<feature type="compositionally biased region" description="Basic residues" evidence="5">
    <location>
        <begin position="378"/>
        <end position="387"/>
    </location>
</feature>
<reference evidence="7" key="1">
    <citation type="journal article" date="2023" name="Plant J.">
        <title>The genome of the king protea, Protea cynaroides.</title>
        <authorList>
            <person name="Chang J."/>
            <person name="Duong T.A."/>
            <person name="Schoeman C."/>
            <person name="Ma X."/>
            <person name="Roodt D."/>
            <person name="Barker N."/>
            <person name="Li Z."/>
            <person name="Van de Peer Y."/>
            <person name="Mizrachi E."/>
        </authorList>
    </citation>
    <scope>NUCLEOTIDE SEQUENCE</scope>
    <source>
        <tissue evidence="7">Young leaves</tissue>
    </source>
</reference>
<evidence type="ECO:0000256" key="4">
    <source>
        <dbReference type="ARBA" id="ARBA00023242"/>
    </source>
</evidence>
<gene>
    <name evidence="7" type="ORF">NE237_020732</name>
</gene>
<feature type="region of interest" description="Disordered" evidence="5">
    <location>
        <begin position="1"/>
        <end position="76"/>
    </location>
</feature>
<dbReference type="InterPro" id="IPR036388">
    <property type="entry name" value="WH-like_DNA-bd_sf"/>
</dbReference>
<dbReference type="SMART" id="SM00526">
    <property type="entry name" value="H15"/>
    <property type="match status" value="1"/>
</dbReference>
<dbReference type="GO" id="GO:0006334">
    <property type="term" value="P:nucleosome assembly"/>
    <property type="evidence" value="ECO:0007669"/>
    <property type="project" value="InterPro"/>
</dbReference>
<evidence type="ECO:0000256" key="2">
    <source>
        <dbReference type="ARBA" id="ARBA00004286"/>
    </source>
</evidence>
<dbReference type="Pfam" id="PF02178">
    <property type="entry name" value="AT_hook"/>
    <property type="match status" value="6"/>
</dbReference>
<evidence type="ECO:0000256" key="1">
    <source>
        <dbReference type="ARBA" id="ARBA00004123"/>
    </source>
</evidence>
<dbReference type="EMBL" id="JAMYWD010000009">
    <property type="protein sequence ID" value="KAJ4960822.1"/>
    <property type="molecule type" value="Genomic_DNA"/>
</dbReference>
<dbReference type="InterPro" id="IPR036390">
    <property type="entry name" value="WH_DNA-bd_sf"/>
</dbReference>
<dbReference type="Proteomes" id="UP001141806">
    <property type="component" value="Unassembled WGS sequence"/>
</dbReference>
<dbReference type="PANTHER" id="PTHR11467">
    <property type="entry name" value="HISTONE H1"/>
    <property type="match status" value="1"/>
</dbReference>
<feature type="compositionally biased region" description="Low complexity" evidence="5">
    <location>
        <begin position="143"/>
        <end position="155"/>
    </location>
</feature>
<feature type="region of interest" description="Disordered" evidence="5">
    <location>
        <begin position="355"/>
        <end position="402"/>
    </location>
</feature>
<feature type="domain" description="H15" evidence="6">
    <location>
        <begin position="73"/>
        <end position="142"/>
    </location>
</feature>
<proteinExistence type="predicted"/>
<dbReference type="PROSITE" id="PS51504">
    <property type="entry name" value="H15"/>
    <property type="match status" value="1"/>
</dbReference>
<keyword evidence="8" id="KW-1185">Reference proteome</keyword>
<evidence type="ECO:0000256" key="5">
    <source>
        <dbReference type="SAM" id="MobiDB-lite"/>
    </source>
</evidence>
<organism evidence="7 8">
    <name type="scientific">Protea cynaroides</name>
    <dbReference type="NCBI Taxonomy" id="273540"/>
    <lineage>
        <taxon>Eukaryota</taxon>
        <taxon>Viridiplantae</taxon>
        <taxon>Streptophyta</taxon>
        <taxon>Embryophyta</taxon>
        <taxon>Tracheophyta</taxon>
        <taxon>Spermatophyta</taxon>
        <taxon>Magnoliopsida</taxon>
        <taxon>Proteales</taxon>
        <taxon>Proteaceae</taxon>
        <taxon>Protea</taxon>
    </lineage>
</organism>
<dbReference type="FunFam" id="1.10.10.10:FF:000493">
    <property type="entry name" value="HMG-Y-related protein A"/>
    <property type="match status" value="1"/>
</dbReference>
<keyword evidence="3" id="KW-0238">DNA-binding</keyword>
<dbReference type="GO" id="GO:0031492">
    <property type="term" value="F:nucleosomal DNA binding"/>
    <property type="evidence" value="ECO:0007669"/>
    <property type="project" value="TreeGrafter"/>
</dbReference>
<evidence type="ECO:0000313" key="7">
    <source>
        <dbReference type="EMBL" id="KAJ4960822.1"/>
    </source>
</evidence>
<dbReference type="InterPro" id="IPR017956">
    <property type="entry name" value="AT_hook_DNA-bd_motif"/>
</dbReference>
<dbReference type="GO" id="GO:0000786">
    <property type="term" value="C:nucleosome"/>
    <property type="evidence" value="ECO:0007669"/>
    <property type="project" value="InterPro"/>
</dbReference>
<accession>A0A9Q0HB48</accession>
<dbReference type="Gene3D" id="1.10.10.10">
    <property type="entry name" value="Winged helix-like DNA-binding domain superfamily/Winged helix DNA-binding domain"/>
    <property type="match status" value="1"/>
</dbReference>
<dbReference type="PANTHER" id="PTHR11467:SF29">
    <property type="entry name" value="OS03G0711600 PROTEIN"/>
    <property type="match status" value="1"/>
</dbReference>
<evidence type="ECO:0000313" key="8">
    <source>
        <dbReference type="Proteomes" id="UP001141806"/>
    </source>
</evidence>
<dbReference type="GO" id="GO:0005730">
    <property type="term" value="C:nucleolus"/>
    <property type="evidence" value="ECO:0007669"/>
    <property type="project" value="TreeGrafter"/>
</dbReference>
<sequence length="402" mass="42114">MEKSTVVPPASTGASPAPEIMNPSIAPRPPPPTTEAEASLPSCLDLSSVPLTTTQDPTVLANAAPPTHSSTPHHPPYAEMITTAIRVLDDKKGSSRTAIKKYIDSTYSNLPASHSALFSHHLKKLKNSGSVTMVKQSYKLPKSAQAKSASVASTSLVPGQRGRGRPPKAKPLDPGPAFPLPKRSPGRPPKSKTASVTVTVTDGQVLQKRGRGRPPRSNPILVPGSNGFVPPPKPRRQPKKLKTITVTPSYGLVAPKQPRKLPKVRPYVAAPSGERRVSELPKSRGRPRKNAAPSTSGNVAVPIVVNKGGGSRPRGRPPKVPKNVAGVAAVVVTPSVPGGDAAIGGVNVVLNNVVSPEKRGRGRPRKTQEGVQEEVRTPKKSVGRPRKTTMISSSPAAAAAMV</sequence>
<dbReference type="Pfam" id="PF00538">
    <property type="entry name" value="Linker_histone"/>
    <property type="match status" value="1"/>
</dbReference>
<dbReference type="SMART" id="SM00384">
    <property type="entry name" value="AT_hook"/>
    <property type="match status" value="7"/>
</dbReference>
<dbReference type="PRINTS" id="PR00929">
    <property type="entry name" value="ATHOOK"/>
</dbReference>
<protein>
    <recommendedName>
        <fullName evidence="6">H15 domain-containing protein</fullName>
    </recommendedName>
</protein>
<dbReference type="AlphaFoldDB" id="A0A9Q0HB48"/>
<dbReference type="CDD" id="cd00073">
    <property type="entry name" value="H15"/>
    <property type="match status" value="1"/>
</dbReference>
<dbReference type="GO" id="GO:0030261">
    <property type="term" value="P:chromosome condensation"/>
    <property type="evidence" value="ECO:0007669"/>
    <property type="project" value="TreeGrafter"/>
</dbReference>